<feature type="region of interest" description="Disordered" evidence="1">
    <location>
        <begin position="303"/>
        <end position="411"/>
    </location>
</feature>
<gene>
    <name evidence="2" type="ORF">OE88DRAFT_1665753</name>
</gene>
<name>A0A5C3MRA8_9AGAM</name>
<dbReference type="OrthoDB" id="3226250at2759"/>
<reference evidence="2 3" key="1">
    <citation type="journal article" date="2019" name="Nat. Ecol. Evol.">
        <title>Megaphylogeny resolves global patterns of mushroom evolution.</title>
        <authorList>
            <person name="Varga T."/>
            <person name="Krizsan K."/>
            <person name="Foldi C."/>
            <person name="Dima B."/>
            <person name="Sanchez-Garcia M."/>
            <person name="Sanchez-Ramirez S."/>
            <person name="Szollosi G.J."/>
            <person name="Szarkandi J.G."/>
            <person name="Papp V."/>
            <person name="Albert L."/>
            <person name="Andreopoulos W."/>
            <person name="Angelini C."/>
            <person name="Antonin V."/>
            <person name="Barry K.W."/>
            <person name="Bougher N.L."/>
            <person name="Buchanan P."/>
            <person name="Buyck B."/>
            <person name="Bense V."/>
            <person name="Catcheside P."/>
            <person name="Chovatia M."/>
            <person name="Cooper J."/>
            <person name="Damon W."/>
            <person name="Desjardin D."/>
            <person name="Finy P."/>
            <person name="Geml J."/>
            <person name="Haridas S."/>
            <person name="Hughes K."/>
            <person name="Justo A."/>
            <person name="Karasinski D."/>
            <person name="Kautmanova I."/>
            <person name="Kiss B."/>
            <person name="Kocsube S."/>
            <person name="Kotiranta H."/>
            <person name="LaButti K.M."/>
            <person name="Lechner B.E."/>
            <person name="Liimatainen K."/>
            <person name="Lipzen A."/>
            <person name="Lukacs Z."/>
            <person name="Mihaltcheva S."/>
            <person name="Morgado L.N."/>
            <person name="Niskanen T."/>
            <person name="Noordeloos M.E."/>
            <person name="Ohm R.A."/>
            <person name="Ortiz-Santana B."/>
            <person name="Ovrebo C."/>
            <person name="Racz N."/>
            <person name="Riley R."/>
            <person name="Savchenko A."/>
            <person name="Shiryaev A."/>
            <person name="Soop K."/>
            <person name="Spirin V."/>
            <person name="Szebenyi C."/>
            <person name="Tomsovsky M."/>
            <person name="Tulloss R.E."/>
            <person name="Uehling J."/>
            <person name="Grigoriev I.V."/>
            <person name="Vagvolgyi C."/>
            <person name="Papp T."/>
            <person name="Martin F.M."/>
            <person name="Miettinen O."/>
            <person name="Hibbett D.S."/>
            <person name="Nagy L.G."/>
        </authorList>
    </citation>
    <scope>NUCLEOTIDE SEQUENCE [LARGE SCALE GENOMIC DNA]</scope>
    <source>
        <strain evidence="2 3">OMC1185</strain>
    </source>
</reference>
<evidence type="ECO:0000313" key="2">
    <source>
        <dbReference type="EMBL" id="TFK47560.1"/>
    </source>
</evidence>
<evidence type="ECO:0000313" key="3">
    <source>
        <dbReference type="Proteomes" id="UP000305948"/>
    </source>
</evidence>
<sequence>MSLQEFFSEPFGPYLEEQFLSDKCTSTSSRVLGLQSLMLECRGKPSGLSQVEHVRAADIPPDPVRFRGILRITDSKWLTPEGHKRLQEDIYRRHGRGKRGRSTATAPKLNIVLGQQMRGTLKVRVWIQGYKNMSAAYLSSDLVPNGLRITSGDRNRHYEVLSMDIETYIRSERYLDRYRVLAAMTHISKQDNGATELSKRDIRFWVKGYLAHCAYPESNTKQRLLFRKNDKDLLRVTDASQEAGLLNKHRKLRTVHRAEASAVFAEHAEWIMEEQESRRPDRRIVDLGIWKACIRDFNSQKTKASRQGVRWGEPPGYYTSDDDEDVDMGKEEEDLDPVLPNDSPEILPEAPTRKRRHAPSPPRLNLARPTKHVPRRQPQGPIYDSDFSPPSSPSYSSCSSPEPPPSPTLLDDIPKWGFTQPRISSSLTWSCPDAQCNYLLDMGKEAPGIFGPGGRLDLHKLSEKFESMVFQHWKWHLEEKGLEWADTDRARGCMFKRIPSVQR</sequence>
<keyword evidence="3" id="KW-1185">Reference proteome</keyword>
<dbReference type="Proteomes" id="UP000305948">
    <property type="component" value="Unassembled WGS sequence"/>
</dbReference>
<proteinExistence type="predicted"/>
<accession>A0A5C3MRA8</accession>
<dbReference type="EMBL" id="ML213523">
    <property type="protein sequence ID" value="TFK47560.1"/>
    <property type="molecule type" value="Genomic_DNA"/>
</dbReference>
<organism evidence="2 3">
    <name type="scientific">Heliocybe sulcata</name>
    <dbReference type="NCBI Taxonomy" id="5364"/>
    <lineage>
        <taxon>Eukaryota</taxon>
        <taxon>Fungi</taxon>
        <taxon>Dikarya</taxon>
        <taxon>Basidiomycota</taxon>
        <taxon>Agaricomycotina</taxon>
        <taxon>Agaricomycetes</taxon>
        <taxon>Gloeophyllales</taxon>
        <taxon>Gloeophyllaceae</taxon>
        <taxon>Heliocybe</taxon>
    </lineage>
</organism>
<feature type="compositionally biased region" description="Acidic residues" evidence="1">
    <location>
        <begin position="320"/>
        <end position="336"/>
    </location>
</feature>
<protein>
    <submittedName>
        <fullName evidence="2">Uncharacterized protein</fullName>
    </submittedName>
</protein>
<evidence type="ECO:0000256" key="1">
    <source>
        <dbReference type="SAM" id="MobiDB-lite"/>
    </source>
</evidence>
<dbReference type="AlphaFoldDB" id="A0A5C3MRA8"/>